<dbReference type="GeneTree" id="ENSGT00940000168523"/>
<organism evidence="4 5">
    <name type="scientific">Poecilia reticulata</name>
    <name type="common">Guppy</name>
    <name type="synonym">Acanthophacelus reticulatus</name>
    <dbReference type="NCBI Taxonomy" id="8081"/>
    <lineage>
        <taxon>Eukaryota</taxon>
        <taxon>Metazoa</taxon>
        <taxon>Chordata</taxon>
        <taxon>Craniata</taxon>
        <taxon>Vertebrata</taxon>
        <taxon>Euteleostomi</taxon>
        <taxon>Actinopterygii</taxon>
        <taxon>Neopterygii</taxon>
        <taxon>Teleostei</taxon>
        <taxon>Neoteleostei</taxon>
        <taxon>Acanthomorphata</taxon>
        <taxon>Ovalentaria</taxon>
        <taxon>Atherinomorphae</taxon>
        <taxon>Cyprinodontiformes</taxon>
        <taxon>Poeciliidae</taxon>
        <taxon>Poeciliinae</taxon>
        <taxon>Poecilia</taxon>
    </lineage>
</organism>
<proteinExistence type="predicted"/>
<sequence length="102" mass="11476">MSYSRDCVFGENDHSWCLYCSNKLHFVRHNKITTNLHLYVDCPAGILSFYSVSSDSLIHLYTFNTTFTEPLYAGFGLWSGSGSSVFLTENNNNTCPPPPPID</sequence>
<evidence type="ECO:0000313" key="5">
    <source>
        <dbReference type="Proteomes" id="UP000242638"/>
    </source>
</evidence>
<dbReference type="OMA" id="HNNREIN"/>
<dbReference type="SUPFAM" id="SSF49899">
    <property type="entry name" value="Concanavalin A-like lectins/glucanases"/>
    <property type="match status" value="1"/>
</dbReference>
<evidence type="ECO:0000256" key="3">
    <source>
        <dbReference type="ARBA" id="ARBA00022833"/>
    </source>
</evidence>
<dbReference type="Gene3D" id="2.60.120.920">
    <property type="match status" value="1"/>
</dbReference>
<evidence type="ECO:0000256" key="1">
    <source>
        <dbReference type="ARBA" id="ARBA00022723"/>
    </source>
</evidence>
<dbReference type="GO" id="GO:0008270">
    <property type="term" value="F:zinc ion binding"/>
    <property type="evidence" value="ECO:0007669"/>
    <property type="project" value="UniProtKB-KW"/>
</dbReference>
<dbReference type="Proteomes" id="UP000242638">
    <property type="component" value="Unassembled WGS sequence"/>
</dbReference>
<accession>A0A3P9NLY1</accession>
<name>A0A3P9NLY1_POERE</name>
<evidence type="ECO:0000256" key="2">
    <source>
        <dbReference type="ARBA" id="ARBA00022771"/>
    </source>
</evidence>
<dbReference type="PANTHER" id="PTHR25465:SF14">
    <property type="entry name" value="E3 UBIQUITIN-PROTEIN LIGASE TRIM65"/>
    <property type="match status" value="1"/>
</dbReference>
<dbReference type="Ensembl" id="ENSPRET00000010723.1">
    <property type="protein sequence ID" value="ENSPREP00000010596.1"/>
    <property type="gene ID" value="ENSPREG00000007240.1"/>
</dbReference>
<dbReference type="InterPro" id="IPR051051">
    <property type="entry name" value="E3_ubiq-ligase_TRIM/RNF"/>
</dbReference>
<evidence type="ECO:0008006" key="6">
    <source>
        <dbReference type="Google" id="ProtNLM"/>
    </source>
</evidence>
<evidence type="ECO:0000313" key="4">
    <source>
        <dbReference type="Ensembl" id="ENSPREP00000010596.1"/>
    </source>
</evidence>
<reference evidence="5" key="1">
    <citation type="submission" date="2013-11" db="EMBL/GenBank/DDBJ databases">
        <title>The genomic landscape of the Guanapo guppy.</title>
        <authorList>
            <person name="Kuenstner A."/>
            <person name="Dreyer C."/>
        </authorList>
    </citation>
    <scope>NUCLEOTIDE SEQUENCE</scope>
    <source>
        <strain evidence="5">Guanapo</strain>
    </source>
</reference>
<dbReference type="InterPro" id="IPR043136">
    <property type="entry name" value="B30.2/SPRY_sf"/>
</dbReference>
<dbReference type="Bgee" id="ENSPREG00000007240">
    <property type="expression patterns" value="Expressed in caudal fin and 1 other cell type or tissue"/>
</dbReference>
<dbReference type="PANTHER" id="PTHR25465">
    <property type="entry name" value="B-BOX DOMAIN CONTAINING"/>
    <property type="match status" value="1"/>
</dbReference>
<keyword evidence="3" id="KW-0862">Zinc</keyword>
<keyword evidence="2" id="KW-0863">Zinc-finger</keyword>
<keyword evidence="1" id="KW-0479">Metal-binding</keyword>
<protein>
    <recommendedName>
        <fullName evidence="6">B30.2/SPRY domain-containing protein</fullName>
    </recommendedName>
</protein>
<dbReference type="InterPro" id="IPR013320">
    <property type="entry name" value="ConA-like_dom_sf"/>
</dbReference>
<reference evidence="4" key="3">
    <citation type="submission" date="2025-09" db="UniProtKB">
        <authorList>
            <consortium name="Ensembl"/>
        </authorList>
    </citation>
    <scope>IDENTIFICATION</scope>
    <source>
        <strain evidence="4">Guanapo</strain>
    </source>
</reference>
<reference evidence="4" key="2">
    <citation type="submission" date="2025-08" db="UniProtKB">
        <authorList>
            <consortium name="Ensembl"/>
        </authorList>
    </citation>
    <scope>IDENTIFICATION</scope>
    <source>
        <strain evidence="4">Guanapo</strain>
    </source>
</reference>
<dbReference type="AlphaFoldDB" id="A0A3P9NLY1"/>
<keyword evidence="5" id="KW-1185">Reference proteome</keyword>